<keyword evidence="8" id="KW-1185">Reference proteome</keyword>
<dbReference type="GO" id="GO:0009277">
    <property type="term" value="C:fungal-type cell wall"/>
    <property type="evidence" value="ECO:0007669"/>
    <property type="project" value="InterPro"/>
</dbReference>
<keyword evidence="3 6" id="KW-0134">Cell wall</keyword>
<evidence type="ECO:0000256" key="3">
    <source>
        <dbReference type="ARBA" id="ARBA00022512"/>
    </source>
</evidence>
<dbReference type="GO" id="GO:0005199">
    <property type="term" value="F:structural constituent of cell wall"/>
    <property type="evidence" value="ECO:0007669"/>
    <property type="project" value="InterPro"/>
</dbReference>
<evidence type="ECO:0000256" key="5">
    <source>
        <dbReference type="ARBA" id="ARBA00023157"/>
    </source>
</evidence>
<protein>
    <recommendedName>
        <fullName evidence="6">Hydrophobin</fullName>
    </recommendedName>
</protein>
<feature type="signal peptide" evidence="6">
    <location>
        <begin position="1"/>
        <end position="20"/>
    </location>
</feature>
<evidence type="ECO:0000256" key="6">
    <source>
        <dbReference type="RuleBase" id="RU365009"/>
    </source>
</evidence>
<dbReference type="InterPro" id="IPR001338">
    <property type="entry name" value="Class_I_Hydrophobin"/>
</dbReference>
<dbReference type="SMART" id="SM00075">
    <property type="entry name" value="HYDRO"/>
    <property type="match status" value="1"/>
</dbReference>
<evidence type="ECO:0000313" key="8">
    <source>
        <dbReference type="Proteomes" id="UP000256964"/>
    </source>
</evidence>
<organism evidence="7 8">
    <name type="scientific">Lentinus brumalis</name>
    <dbReference type="NCBI Taxonomy" id="2498619"/>
    <lineage>
        <taxon>Eukaryota</taxon>
        <taxon>Fungi</taxon>
        <taxon>Dikarya</taxon>
        <taxon>Basidiomycota</taxon>
        <taxon>Agaricomycotina</taxon>
        <taxon>Agaricomycetes</taxon>
        <taxon>Polyporales</taxon>
        <taxon>Polyporaceae</taxon>
        <taxon>Lentinus</taxon>
    </lineage>
</organism>
<name>A0A371DPS1_9APHY</name>
<keyword evidence="5 6" id="KW-1015">Disulfide bond</keyword>
<dbReference type="Pfam" id="PF01185">
    <property type="entry name" value="Hydrophobin"/>
    <property type="match status" value="1"/>
</dbReference>
<dbReference type="OrthoDB" id="4225815at2759"/>
<dbReference type="Proteomes" id="UP000256964">
    <property type="component" value="Unassembled WGS sequence"/>
</dbReference>
<evidence type="ECO:0000313" key="7">
    <source>
        <dbReference type="EMBL" id="RDX54537.1"/>
    </source>
</evidence>
<comment type="similarity">
    <text evidence="2 6">Belongs to the fungal hydrophobin family.</text>
</comment>
<keyword evidence="4 6" id="KW-0964">Secreted</keyword>
<reference evidence="7 8" key="1">
    <citation type="journal article" date="2018" name="Biotechnol. Biofuels">
        <title>Integrative visual omics of the white-rot fungus Polyporus brumalis exposes the biotechnological potential of its oxidative enzymes for delignifying raw plant biomass.</title>
        <authorList>
            <person name="Miyauchi S."/>
            <person name="Rancon A."/>
            <person name="Drula E."/>
            <person name="Hage H."/>
            <person name="Chaduli D."/>
            <person name="Favel A."/>
            <person name="Grisel S."/>
            <person name="Henrissat B."/>
            <person name="Herpoel-Gimbert I."/>
            <person name="Ruiz-Duenas F.J."/>
            <person name="Chevret D."/>
            <person name="Hainaut M."/>
            <person name="Lin J."/>
            <person name="Wang M."/>
            <person name="Pangilinan J."/>
            <person name="Lipzen A."/>
            <person name="Lesage-Meessen L."/>
            <person name="Navarro D."/>
            <person name="Riley R."/>
            <person name="Grigoriev I.V."/>
            <person name="Zhou S."/>
            <person name="Raouche S."/>
            <person name="Rosso M.N."/>
        </authorList>
    </citation>
    <scope>NUCLEOTIDE SEQUENCE [LARGE SCALE GENOMIC DNA]</scope>
    <source>
        <strain evidence="7 8">BRFM 1820</strain>
    </source>
</reference>
<proteinExistence type="inferred from homology"/>
<evidence type="ECO:0000256" key="1">
    <source>
        <dbReference type="ARBA" id="ARBA00004191"/>
    </source>
</evidence>
<dbReference type="CDD" id="cd23507">
    <property type="entry name" value="hydrophobin_I"/>
    <property type="match status" value="1"/>
</dbReference>
<dbReference type="EMBL" id="KZ857384">
    <property type="protein sequence ID" value="RDX54537.1"/>
    <property type="molecule type" value="Genomic_DNA"/>
</dbReference>
<gene>
    <name evidence="7" type="ORF">OH76DRAFT_1478818</name>
</gene>
<evidence type="ECO:0000256" key="4">
    <source>
        <dbReference type="ARBA" id="ARBA00022525"/>
    </source>
</evidence>
<dbReference type="AlphaFoldDB" id="A0A371DPS1"/>
<sequence length="161" mass="16249">MFARLPTTLTFVSLAVLAVATPWDTGTSTAVSTVTTTATSTVTKTQTQTLTEPPKTITQTGTGTCTATAPVVTVTEPASNCTTGPIQCCEGIQSANSVPGKVILGLLGFFLKDLDVFLGLNCDPITGVGVGSGNACTAVTVCCENNAVGSLISIGCIPVFL</sequence>
<dbReference type="STRING" id="139420.A0A371DPS1"/>
<accession>A0A371DPS1</accession>
<feature type="chain" id="PRO_5016480241" description="Hydrophobin" evidence="6">
    <location>
        <begin position="21"/>
        <end position="161"/>
    </location>
</feature>
<keyword evidence="6" id="KW-0732">Signal</keyword>
<evidence type="ECO:0000256" key="2">
    <source>
        <dbReference type="ARBA" id="ARBA00010446"/>
    </source>
</evidence>
<comment type="subcellular location">
    <subcellularLocation>
        <location evidence="1 6">Secreted</location>
        <location evidence="1 6">Cell wall</location>
    </subcellularLocation>
</comment>